<evidence type="ECO:0000259" key="2">
    <source>
        <dbReference type="SMART" id="SM00854"/>
    </source>
</evidence>
<dbReference type="SMART" id="SM00854">
    <property type="entry name" value="PGA_cap"/>
    <property type="match status" value="1"/>
</dbReference>
<dbReference type="EMBL" id="LCFA01000008">
    <property type="protein sequence ID" value="KKS82623.1"/>
    <property type="molecule type" value="Genomic_DNA"/>
</dbReference>
<dbReference type="InterPro" id="IPR019079">
    <property type="entry name" value="Capsule_synth_CapA"/>
</dbReference>
<organism evidence="3 4">
    <name type="scientific">Candidatus Wolfebacteria bacterium GW2011_GWC1_43_10</name>
    <dbReference type="NCBI Taxonomy" id="1619011"/>
    <lineage>
        <taxon>Bacteria</taxon>
        <taxon>Candidatus Wolfeibacteriota</taxon>
    </lineage>
</organism>
<dbReference type="InterPro" id="IPR052169">
    <property type="entry name" value="CW_Biosynth-Accessory"/>
</dbReference>
<name>A0A0G1F706_9BACT</name>
<gene>
    <name evidence="3" type="ORF">UV58_C0008G0010</name>
</gene>
<protein>
    <submittedName>
        <fullName evidence="3">Capsule synthesis protein, CapA</fullName>
    </submittedName>
</protein>
<dbReference type="Proteomes" id="UP000034810">
    <property type="component" value="Unassembled WGS sequence"/>
</dbReference>
<dbReference type="SUPFAM" id="SSF56300">
    <property type="entry name" value="Metallo-dependent phosphatases"/>
    <property type="match status" value="1"/>
</dbReference>
<dbReference type="Gene3D" id="3.60.21.10">
    <property type="match status" value="1"/>
</dbReference>
<dbReference type="InterPro" id="IPR029052">
    <property type="entry name" value="Metallo-depent_PP-like"/>
</dbReference>
<dbReference type="AlphaFoldDB" id="A0A0G1F706"/>
<feature type="domain" description="Capsule synthesis protein CapA" evidence="2">
    <location>
        <begin position="74"/>
        <end position="343"/>
    </location>
</feature>
<dbReference type="PANTHER" id="PTHR33393:SF12">
    <property type="entry name" value="CAPSULE BIOSYNTHESIS PROTEIN CAPA"/>
    <property type="match status" value="1"/>
</dbReference>
<dbReference type="PANTHER" id="PTHR33393">
    <property type="entry name" value="POLYGLUTAMINE SYNTHESIS ACCESSORY PROTEIN RV0574C-RELATED"/>
    <property type="match status" value="1"/>
</dbReference>
<accession>A0A0G1F706</accession>
<reference evidence="3 4" key="1">
    <citation type="journal article" date="2015" name="Nature">
        <title>rRNA introns, odd ribosomes, and small enigmatic genomes across a large radiation of phyla.</title>
        <authorList>
            <person name="Brown C.T."/>
            <person name="Hug L.A."/>
            <person name="Thomas B.C."/>
            <person name="Sharon I."/>
            <person name="Castelle C.J."/>
            <person name="Singh A."/>
            <person name="Wilkins M.J."/>
            <person name="Williams K.H."/>
            <person name="Banfield J.F."/>
        </authorList>
    </citation>
    <scope>NUCLEOTIDE SEQUENCE [LARGE SCALE GENOMIC DNA]</scope>
</reference>
<evidence type="ECO:0000313" key="3">
    <source>
        <dbReference type="EMBL" id="KKS82623.1"/>
    </source>
</evidence>
<evidence type="ECO:0000256" key="1">
    <source>
        <dbReference type="ARBA" id="ARBA00005662"/>
    </source>
</evidence>
<comment type="caution">
    <text evidence="3">The sequence shown here is derived from an EMBL/GenBank/DDBJ whole genome shotgun (WGS) entry which is preliminary data.</text>
</comment>
<dbReference type="Pfam" id="PF09587">
    <property type="entry name" value="PGA_cap"/>
    <property type="match status" value="1"/>
</dbReference>
<dbReference type="PATRIC" id="fig|1619011.3.peg.363"/>
<dbReference type="CDD" id="cd07381">
    <property type="entry name" value="MPP_CapA"/>
    <property type="match status" value="1"/>
</dbReference>
<evidence type="ECO:0000313" key="4">
    <source>
        <dbReference type="Proteomes" id="UP000034810"/>
    </source>
</evidence>
<comment type="similarity">
    <text evidence="1">Belongs to the CapA family.</text>
</comment>
<proteinExistence type="inferred from homology"/>
<sequence>MKYWVIFIAASFVAFGSFAYVGGQIFSVRELSLESQLQASLVKNLLVSSVCQVSHDREILDRNDCGGAGNKNISLVFVGDIMLSRAVGRQMEKRCKDSSLYVVDGLSGGKSPNDCVKGDYEFPFRLSADFLKKADITFGNLEGPISDRGKNQGSEYSFRADSRVVEGLAYAGFDVLSVANNHIWDYGAVALLDTVSILKPNEIYPVGAGENFEEANSVKIIDSQGLRIGFLAFTNLYPKSLEADADSAGISQWDVEDIKLKVESIKKDNLIDFIVVSLHWGNEYETSAGQWQKNIAHGLIDAGADIIVGHHPHVVQEVEKYPSTSSGRVGIIFYSLGNFVFDQIFSKKTMEGLAGEIILEGNKIKDVKTYRVPINQYFQPEIKNGVSL</sequence>